<feature type="region of interest" description="Disordered" evidence="1">
    <location>
        <begin position="1"/>
        <end position="24"/>
    </location>
</feature>
<reference evidence="2 3" key="1">
    <citation type="submission" date="2019-10" db="EMBL/GenBank/DDBJ databases">
        <title>Whole genome shotgun sequence of Acrocarpospora corrugata NBRC 13972.</title>
        <authorList>
            <person name="Ichikawa N."/>
            <person name="Kimura A."/>
            <person name="Kitahashi Y."/>
            <person name="Komaki H."/>
            <person name="Oguchi A."/>
        </authorList>
    </citation>
    <scope>NUCLEOTIDE SEQUENCE [LARGE SCALE GENOMIC DNA]</scope>
    <source>
        <strain evidence="2 3">NBRC 13972</strain>
    </source>
</reference>
<evidence type="ECO:0000313" key="2">
    <source>
        <dbReference type="EMBL" id="GES05439.1"/>
    </source>
</evidence>
<keyword evidence="3" id="KW-1185">Reference proteome</keyword>
<proteinExistence type="predicted"/>
<gene>
    <name evidence="2" type="ORF">Acor_75070</name>
</gene>
<dbReference type="Proteomes" id="UP000334990">
    <property type="component" value="Unassembled WGS sequence"/>
</dbReference>
<evidence type="ECO:0000256" key="1">
    <source>
        <dbReference type="SAM" id="MobiDB-lite"/>
    </source>
</evidence>
<comment type="caution">
    <text evidence="2">The sequence shown here is derived from an EMBL/GenBank/DDBJ whole genome shotgun (WGS) entry which is preliminary data.</text>
</comment>
<accession>A0A5M3WAN9</accession>
<evidence type="ECO:0000313" key="3">
    <source>
        <dbReference type="Proteomes" id="UP000334990"/>
    </source>
</evidence>
<sequence length="110" mass="11829">MRRPAARRPPGREDLRAGVDPGGGQGVALVGEQVARRLVHGLLDRRRQELLRGSHRRLCHDGGINDRAFAAPAPTLMPAADIIAGAFHVVALLRNRQRADLPQSAPDGHG</sequence>
<name>A0A5M3WAN9_9ACTN</name>
<dbReference type="AlphaFoldDB" id="A0A5M3WAN9"/>
<organism evidence="2 3">
    <name type="scientific">Acrocarpospora corrugata</name>
    <dbReference type="NCBI Taxonomy" id="35763"/>
    <lineage>
        <taxon>Bacteria</taxon>
        <taxon>Bacillati</taxon>
        <taxon>Actinomycetota</taxon>
        <taxon>Actinomycetes</taxon>
        <taxon>Streptosporangiales</taxon>
        <taxon>Streptosporangiaceae</taxon>
        <taxon>Acrocarpospora</taxon>
    </lineage>
</organism>
<protein>
    <submittedName>
        <fullName evidence="2">Uncharacterized protein</fullName>
    </submittedName>
</protein>
<dbReference type="EMBL" id="BLAD01000101">
    <property type="protein sequence ID" value="GES05439.1"/>
    <property type="molecule type" value="Genomic_DNA"/>
</dbReference>